<organism evidence="2 3">
    <name type="scientific">Hymenobacter negativus</name>
    <dbReference type="NCBI Taxonomy" id="2795026"/>
    <lineage>
        <taxon>Bacteria</taxon>
        <taxon>Pseudomonadati</taxon>
        <taxon>Bacteroidota</taxon>
        <taxon>Cytophagia</taxon>
        <taxon>Cytophagales</taxon>
        <taxon>Hymenobacteraceae</taxon>
        <taxon>Hymenobacter</taxon>
    </lineage>
</organism>
<name>A0ABS0QA54_9BACT</name>
<protein>
    <submittedName>
        <fullName evidence="2">Uncharacterized protein</fullName>
    </submittedName>
</protein>
<evidence type="ECO:0000313" key="3">
    <source>
        <dbReference type="Proteomes" id="UP000625631"/>
    </source>
</evidence>
<sequence>MRFRFLLLCLPVLLAACSKTARPVQLDFVGISALTSSNKTVQPNDTLTTRVYAVGNDNALKRLTIKVTYEPGITPIIYPVPLSSYDPAKNAPDKKEIIYLDSLIEPRAGNANGHAISETLFVNQFAARATSGAELWQYTATDVAGASASRAYRLTARKADSAVVLHSFTAVMRPVPRRAVVARGVRDRSRVFLNLQYGLLLPKYAVLNQERSVEANQDLVDLICVAGGTGNTVGLVAPANIDTAVCRLPAIWTKRHVTGLHATALNSDQFMAAAAADFQAGYTTNKDFGTNAFYTGPLKKGQVLSFKITDGTTDRYGLLLVSDLVLGSAPVLTCTVRVQK</sequence>
<gene>
    <name evidence="2" type="ORF">I7X13_15985</name>
</gene>
<feature type="signal peptide" evidence="1">
    <location>
        <begin position="1"/>
        <end position="21"/>
    </location>
</feature>
<accession>A0ABS0QA54</accession>
<dbReference type="RefSeq" id="WP_198076244.1">
    <property type="nucleotide sequence ID" value="NZ_JAEDAE010000008.1"/>
</dbReference>
<dbReference type="PROSITE" id="PS51257">
    <property type="entry name" value="PROKAR_LIPOPROTEIN"/>
    <property type="match status" value="1"/>
</dbReference>
<evidence type="ECO:0000256" key="1">
    <source>
        <dbReference type="SAM" id="SignalP"/>
    </source>
</evidence>
<keyword evidence="1" id="KW-0732">Signal</keyword>
<keyword evidence="3" id="KW-1185">Reference proteome</keyword>
<comment type="caution">
    <text evidence="2">The sequence shown here is derived from an EMBL/GenBank/DDBJ whole genome shotgun (WGS) entry which is preliminary data.</text>
</comment>
<feature type="chain" id="PRO_5046149337" evidence="1">
    <location>
        <begin position="22"/>
        <end position="340"/>
    </location>
</feature>
<dbReference type="Proteomes" id="UP000625631">
    <property type="component" value="Unassembled WGS sequence"/>
</dbReference>
<dbReference type="EMBL" id="JAEDAE010000008">
    <property type="protein sequence ID" value="MBH8559561.1"/>
    <property type="molecule type" value="Genomic_DNA"/>
</dbReference>
<evidence type="ECO:0000313" key="2">
    <source>
        <dbReference type="EMBL" id="MBH8559561.1"/>
    </source>
</evidence>
<reference evidence="2 3" key="1">
    <citation type="submission" date="2020-12" db="EMBL/GenBank/DDBJ databases">
        <title>Hymenobacter sp.</title>
        <authorList>
            <person name="Kim M.K."/>
        </authorList>
    </citation>
    <scope>NUCLEOTIDE SEQUENCE [LARGE SCALE GENOMIC DNA]</scope>
    <source>
        <strain evidence="2 3">BT442</strain>
    </source>
</reference>
<proteinExistence type="predicted"/>